<keyword evidence="2" id="KW-0732">Signal</keyword>
<feature type="signal peptide" evidence="2">
    <location>
        <begin position="1"/>
        <end position="26"/>
    </location>
</feature>
<protein>
    <submittedName>
        <fullName evidence="3">Periplasmic heavy metal sensor</fullName>
    </submittedName>
</protein>
<evidence type="ECO:0000256" key="1">
    <source>
        <dbReference type="SAM" id="Coils"/>
    </source>
</evidence>
<accession>A0A7C6A9P7</accession>
<proteinExistence type="predicted"/>
<evidence type="ECO:0000256" key="2">
    <source>
        <dbReference type="SAM" id="SignalP"/>
    </source>
</evidence>
<gene>
    <name evidence="3" type="ORF">ENW73_07700</name>
</gene>
<dbReference type="Gene3D" id="1.20.120.1490">
    <property type="match status" value="1"/>
</dbReference>
<evidence type="ECO:0000313" key="3">
    <source>
        <dbReference type="EMBL" id="HHS52730.1"/>
    </source>
</evidence>
<feature type="coiled-coil region" evidence="1">
    <location>
        <begin position="72"/>
        <end position="99"/>
    </location>
</feature>
<organism evidence="3">
    <name type="scientific">candidate division WOR-3 bacterium</name>
    <dbReference type="NCBI Taxonomy" id="2052148"/>
    <lineage>
        <taxon>Bacteria</taxon>
        <taxon>Bacteria division WOR-3</taxon>
    </lineage>
</organism>
<name>A0A7C6A9P7_UNCW3</name>
<dbReference type="EMBL" id="DTLI01000182">
    <property type="protein sequence ID" value="HHS52730.1"/>
    <property type="molecule type" value="Genomic_DNA"/>
</dbReference>
<keyword evidence="1" id="KW-0175">Coiled coil</keyword>
<feature type="chain" id="PRO_5027679868" evidence="2">
    <location>
        <begin position="27"/>
        <end position="178"/>
    </location>
</feature>
<comment type="caution">
    <text evidence="3">The sequence shown here is derived from an EMBL/GenBank/DDBJ whole genome shotgun (WGS) entry which is preliminary data.</text>
</comment>
<dbReference type="AlphaFoldDB" id="A0A7C6A9P7"/>
<reference evidence="3" key="1">
    <citation type="journal article" date="2020" name="mSystems">
        <title>Genome- and Community-Level Interaction Insights into Carbon Utilization and Element Cycling Functions of Hydrothermarchaeota in Hydrothermal Sediment.</title>
        <authorList>
            <person name="Zhou Z."/>
            <person name="Liu Y."/>
            <person name="Xu W."/>
            <person name="Pan J."/>
            <person name="Luo Z.H."/>
            <person name="Li M."/>
        </authorList>
    </citation>
    <scope>NUCLEOTIDE SEQUENCE [LARGE SCALE GENOMIC DNA]</scope>
    <source>
        <strain evidence="3">SpSt-876</strain>
    </source>
</reference>
<sequence length="178" mass="21411">MEVMKMKKHLSALSGLLILGIAIAFAQPLNPCVPPPPERPAPKELIETLRKVRLIEELKLTEEQSVKFFPKLNEIREAREKFDQERKALIDELRDLLGKEKKPADQINAKIDKLFQLEEEFNKQESGLKKELRKILSPEQQARFILFQLRFEREMREMIQDIRERRQERIRRRERREW</sequence>